<proteinExistence type="inferred from homology"/>
<dbReference type="PANTHER" id="PTHR43364">
    <property type="entry name" value="NADH-SPECIFIC METHYLGLYOXAL REDUCTASE-RELATED"/>
    <property type="match status" value="1"/>
</dbReference>
<keyword evidence="3" id="KW-1185">Reference proteome</keyword>
<dbReference type="SUPFAM" id="SSF51430">
    <property type="entry name" value="NAD(P)-linked oxidoreductase"/>
    <property type="match status" value="1"/>
</dbReference>
<protein>
    <submittedName>
        <fullName evidence="4">NADH-specific methylglyoxal reductase</fullName>
    </submittedName>
</protein>
<dbReference type="InterPro" id="IPR036812">
    <property type="entry name" value="NAD(P)_OxRdtase_dom_sf"/>
</dbReference>
<reference evidence="4" key="1">
    <citation type="submission" date="2025-08" db="UniProtKB">
        <authorList>
            <consortium name="RefSeq"/>
        </authorList>
    </citation>
    <scope>IDENTIFICATION</scope>
</reference>
<name>A0A6P7SVA0_9MOLL</name>
<evidence type="ECO:0000313" key="4">
    <source>
        <dbReference type="RefSeq" id="XP_029642154.1"/>
    </source>
</evidence>
<gene>
    <name evidence="4" type="primary">LOC115216743</name>
</gene>
<dbReference type="CDD" id="cd19085">
    <property type="entry name" value="AKR_AKR11B3"/>
    <property type="match status" value="1"/>
</dbReference>
<organism evidence="3 4">
    <name type="scientific">Octopus sinensis</name>
    <name type="common">East Asian common octopus</name>
    <dbReference type="NCBI Taxonomy" id="2607531"/>
    <lineage>
        <taxon>Eukaryota</taxon>
        <taxon>Metazoa</taxon>
        <taxon>Spiralia</taxon>
        <taxon>Lophotrochozoa</taxon>
        <taxon>Mollusca</taxon>
        <taxon>Cephalopoda</taxon>
        <taxon>Coleoidea</taxon>
        <taxon>Octopodiformes</taxon>
        <taxon>Octopoda</taxon>
        <taxon>Incirrata</taxon>
        <taxon>Octopodidae</taxon>
        <taxon>Octopus</taxon>
    </lineage>
</organism>
<keyword evidence="1" id="KW-0560">Oxidoreductase</keyword>
<dbReference type="GO" id="GO:0016491">
    <property type="term" value="F:oxidoreductase activity"/>
    <property type="evidence" value="ECO:0007669"/>
    <property type="project" value="UniProtKB-KW"/>
</dbReference>
<dbReference type="AlphaFoldDB" id="A0A6P7SVA0"/>
<dbReference type="Pfam" id="PF00248">
    <property type="entry name" value="Aldo_ket_red"/>
    <property type="match status" value="1"/>
</dbReference>
<sequence>MEHITLPGTDLKVTPVCLGTWQFNNGITNNTWDAQTEELSKTIVDKAFQVGINFFDTAEAYPRSEGVLGKCLEGRRHNAVIATKYGFRSTGPSESYTAEAIDAAITTSLQSLKTNYIDIYQIHWPDMVADYTATVEELKRQVAKGRIHYYGVCNFGPKNMKSILEAGGQPISNQIGYNLLWRSIEHEVKPICMEKNISILAYSPLQQGLLSGKYLTPDSLPEGRRRGKLFSKSSTTMSRHGQDGHEKLLFETLGKLKEICTEADINMSVASLSWLLQQQNVRSIIVGARNPEQIEQNVNIVKLSQDVLKKMTEATDDLKQALGKTLDAWVTPDRCE</sequence>
<evidence type="ECO:0000256" key="1">
    <source>
        <dbReference type="ARBA" id="ARBA00023002"/>
    </source>
</evidence>
<evidence type="ECO:0000256" key="2">
    <source>
        <dbReference type="ARBA" id="ARBA00038157"/>
    </source>
</evidence>
<dbReference type="PANTHER" id="PTHR43364:SF4">
    <property type="entry name" value="NAD(P)-LINKED OXIDOREDUCTASE SUPERFAMILY PROTEIN"/>
    <property type="match status" value="1"/>
</dbReference>
<dbReference type="Gene3D" id="3.20.20.100">
    <property type="entry name" value="NADP-dependent oxidoreductase domain"/>
    <property type="match status" value="1"/>
</dbReference>
<dbReference type="RefSeq" id="XP_029642154.1">
    <property type="nucleotide sequence ID" value="XM_029786294.2"/>
</dbReference>
<dbReference type="InterPro" id="IPR050523">
    <property type="entry name" value="AKR_Detox_Biosynth"/>
</dbReference>
<comment type="similarity">
    <text evidence="2">Belongs to the aldo/keto reductase family. Aldo/keto reductase 2 subfamily.</text>
</comment>
<evidence type="ECO:0000313" key="3">
    <source>
        <dbReference type="Proteomes" id="UP000515154"/>
    </source>
</evidence>
<accession>A0A6P7SVA0</accession>
<dbReference type="KEGG" id="osn:115216743"/>
<dbReference type="PRINTS" id="PR00069">
    <property type="entry name" value="ALDKETRDTASE"/>
</dbReference>
<dbReference type="InterPro" id="IPR020471">
    <property type="entry name" value="AKR"/>
</dbReference>
<dbReference type="Proteomes" id="UP000515154">
    <property type="component" value="Linkage group LG10"/>
</dbReference>
<dbReference type="InterPro" id="IPR023210">
    <property type="entry name" value="NADP_OxRdtase_dom"/>
</dbReference>